<proteinExistence type="predicted"/>
<feature type="region of interest" description="Disordered" evidence="1">
    <location>
        <begin position="74"/>
        <end position="93"/>
    </location>
</feature>
<accession>A0A0E4H1E4</accession>
<gene>
    <name evidence="2" type="ORF">BN1232_04968</name>
</gene>
<reference evidence="2 3" key="1">
    <citation type="submission" date="2015-03" db="EMBL/GenBank/DDBJ databases">
        <authorList>
            <person name="Urmite Genomes"/>
        </authorList>
    </citation>
    <scope>NUCLEOTIDE SEQUENCE [LARGE SCALE GENOMIC DNA]</scope>
    <source>
        <strain evidence="2 3">CSUR P1491</strain>
    </source>
</reference>
<protein>
    <submittedName>
        <fullName evidence="2">Uncharacterized protein</fullName>
    </submittedName>
</protein>
<name>A0A0E4H1E4_MYCLN</name>
<dbReference type="Proteomes" id="UP000199251">
    <property type="component" value="Unassembled WGS sequence"/>
</dbReference>
<evidence type="ECO:0000256" key="1">
    <source>
        <dbReference type="SAM" id="MobiDB-lite"/>
    </source>
</evidence>
<feature type="region of interest" description="Disordered" evidence="1">
    <location>
        <begin position="1"/>
        <end position="24"/>
    </location>
</feature>
<dbReference type="EMBL" id="CTEE01000001">
    <property type="protein sequence ID" value="CQD20570.1"/>
    <property type="molecule type" value="Genomic_DNA"/>
</dbReference>
<sequence>MAWDAPFAHSRSISAPQPVPGTTAPNECMANKAIQLTLAVAALALFSGGPANVTAAPSGARIVTVDGDENFVNDNGQTAGDIFQQNAQDQSTA</sequence>
<organism evidence="2 3">
    <name type="scientific">Mycobacterium lentiflavum</name>
    <dbReference type="NCBI Taxonomy" id="141349"/>
    <lineage>
        <taxon>Bacteria</taxon>
        <taxon>Bacillati</taxon>
        <taxon>Actinomycetota</taxon>
        <taxon>Actinomycetes</taxon>
        <taxon>Mycobacteriales</taxon>
        <taxon>Mycobacteriaceae</taxon>
        <taxon>Mycobacterium</taxon>
        <taxon>Mycobacterium simiae complex</taxon>
    </lineage>
</organism>
<dbReference type="AlphaFoldDB" id="A0A0E4H1E4"/>
<evidence type="ECO:0000313" key="2">
    <source>
        <dbReference type="EMBL" id="CQD20570.1"/>
    </source>
</evidence>
<evidence type="ECO:0000313" key="3">
    <source>
        <dbReference type="Proteomes" id="UP000199251"/>
    </source>
</evidence>